<feature type="transmembrane region" description="Helical" evidence="7">
    <location>
        <begin position="186"/>
        <end position="204"/>
    </location>
</feature>
<keyword evidence="2" id="KW-1003">Cell membrane</keyword>
<protein>
    <submittedName>
        <fullName evidence="8">Branched-chain amino acid ABC transporter permease</fullName>
    </submittedName>
</protein>
<evidence type="ECO:0000256" key="7">
    <source>
        <dbReference type="SAM" id="Phobius"/>
    </source>
</evidence>
<dbReference type="PANTHER" id="PTHR30482">
    <property type="entry name" value="HIGH-AFFINITY BRANCHED-CHAIN AMINO ACID TRANSPORT SYSTEM PERMEASE"/>
    <property type="match status" value="1"/>
</dbReference>
<dbReference type="Proteomes" id="UP000885759">
    <property type="component" value="Unassembled WGS sequence"/>
</dbReference>
<keyword evidence="5 7" id="KW-0472">Membrane</keyword>
<organism evidence="8">
    <name type="scientific">Oceanithermus profundus</name>
    <dbReference type="NCBI Taxonomy" id="187137"/>
    <lineage>
        <taxon>Bacteria</taxon>
        <taxon>Thermotogati</taxon>
        <taxon>Deinococcota</taxon>
        <taxon>Deinococci</taxon>
        <taxon>Thermales</taxon>
        <taxon>Thermaceae</taxon>
        <taxon>Oceanithermus</taxon>
    </lineage>
</organism>
<feature type="transmembrane region" description="Helical" evidence="7">
    <location>
        <begin position="377"/>
        <end position="395"/>
    </location>
</feature>
<feature type="region of interest" description="Disordered" evidence="6">
    <location>
        <begin position="419"/>
        <end position="448"/>
    </location>
</feature>
<evidence type="ECO:0000256" key="2">
    <source>
        <dbReference type="ARBA" id="ARBA00022475"/>
    </source>
</evidence>
<reference evidence="8" key="1">
    <citation type="journal article" date="2020" name="mSystems">
        <title>Genome- and Community-Level Interaction Insights into Carbon Utilization and Element Cycling Functions of Hydrothermarchaeota in Hydrothermal Sediment.</title>
        <authorList>
            <person name="Zhou Z."/>
            <person name="Liu Y."/>
            <person name="Xu W."/>
            <person name="Pan J."/>
            <person name="Luo Z.H."/>
            <person name="Li M."/>
        </authorList>
    </citation>
    <scope>NUCLEOTIDE SEQUENCE [LARGE SCALE GENOMIC DNA]</scope>
    <source>
        <strain evidence="8">HyVt-570</strain>
    </source>
</reference>
<evidence type="ECO:0000256" key="6">
    <source>
        <dbReference type="SAM" id="MobiDB-lite"/>
    </source>
</evidence>
<feature type="transmembrane region" description="Helical" evidence="7">
    <location>
        <begin position="346"/>
        <end position="365"/>
    </location>
</feature>
<dbReference type="GO" id="GO:0015658">
    <property type="term" value="F:branched-chain amino acid transmembrane transporter activity"/>
    <property type="evidence" value="ECO:0007669"/>
    <property type="project" value="InterPro"/>
</dbReference>
<sequence length="448" mass="48987">MRNTLLTLATLGIAVLGLYLLTQAEGSSGLLSAITLIFIWGIAAISLNLINGQLGILSLGHHGFMLIGGYVTALLMLPERERAPFRTRLLSDWARDHLDLDKWLRALGLDYVANSVDLKFVIALFLAGIAAAIVGVIVGAPSLRLKGDYLAIVTFGFGEIIRLLPNAPEVAAFTNGPLGIKGIPGNAGGVWWTFFAFLFVLWFLSRLKFSSYGRAFEGIREDEIAAEAMGVNLAYHKVLAFTISAFFAGVAGGLYASYLQSVDTQTFNFFVTFFLLVAISLGGLGSITGAVLGTAIVVLVRIYGGFLEEAYPAYVGYTGAALLMLGAFAFSAYIRKARRLRPVIETKHYIFGALGLGLLLVAFLFRGEPWMTQTVQFFGMRKILLAVILILIMIYRREGIMGRAEFSWKLVFGPREDIPTEEQRKQDAWLSNPDLNPDLQKEDDDASA</sequence>
<feature type="transmembrane region" description="Helical" evidence="7">
    <location>
        <begin position="314"/>
        <end position="334"/>
    </location>
</feature>
<dbReference type="EMBL" id="DRPZ01000133">
    <property type="protein sequence ID" value="HGY09371.1"/>
    <property type="molecule type" value="Genomic_DNA"/>
</dbReference>
<comment type="subcellular location">
    <subcellularLocation>
        <location evidence="1">Cell membrane</location>
        <topology evidence="1">Multi-pass membrane protein</topology>
    </subcellularLocation>
</comment>
<feature type="transmembrane region" description="Helical" evidence="7">
    <location>
        <begin position="6"/>
        <end position="22"/>
    </location>
</feature>
<dbReference type="AlphaFoldDB" id="A0A7C4V610"/>
<dbReference type="PANTHER" id="PTHR30482:SF10">
    <property type="entry name" value="HIGH-AFFINITY BRANCHED-CHAIN AMINO ACID TRANSPORT PROTEIN BRAE"/>
    <property type="match status" value="1"/>
</dbReference>
<evidence type="ECO:0000256" key="5">
    <source>
        <dbReference type="ARBA" id="ARBA00023136"/>
    </source>
</evidence>
<feature type="transmembrane region" description="Helical" evidence="7">
    <location>
        <begin position="56"/>
        <end position="77"/>
    </location>
</feature>
<evidence type="ECO:0000256" key="4">
    <source>
        <dbReference type="ARBA" id="ARBA00022989"/>
    </source>
</evidence>
<dbReference type="Pfam" id="PF02653">
    <property type="entry name" value="BPD_transp_2"/>
    <property type="match status" value="1"/>
</dbReference>
<name>A0A7C4V610_9DEIN</name>
<evidence type="ECO:0000256" key="1">
    <source>
        <dbReference type="ARBA" id="ARBA00004651"/>
    </source>
</evidence>
<accession>A0A7C4V610</accession>
<proteinExistence type="predicted"/>
<comment type="caution">
    <text evidence="8">The sequence shown here is derived from an EMBL/GenBank/DDBJ whole genome shotgun (WGS) entry which is preliminary data.</text>
</comment>
<keyword evidence="4 7" id="KW-1133">Transmembrane helix</keyword>
<evidence type="ECO:0000313" key="8">
    <source>
        <dbReference type="EMBL" id="HGY09371.1"/>
    </source>
</evidence>
<dbReference type="InterPro" id="IPR043428">
    <property type="entry name" value="LivM-like"/>
</dbReference>
<dbReference type="CDD" id="cd06581">
    <property type="entry name" value="TM_PBP1_LivM_like"/>
    <property type="match status" value="1"/>
</dbReference>
<feature type="transmembrane region" description="Helical" evidence="7">
    <location>
        <begin position="29"/>
        <end position="50"/>
    </location>
</feature>
<keyword evidence="3 7" id="KW-0812">Transmembrane</keyword>
<dbReference type="InterPro" id="IPR001851">
    <property type="entry name" value="ABC_transp_permease"/>
</dbReference>
<evidence type="ECO:0000256" key="3">
    <source>
        <dbReference type="ARBA" id="ARBA00022692"/>
    </source>
</evidence>
<feature type="transmembrane region" description="Helical" evidence="7">
    <location>
        <begin position="238"/>
        <end position="257"/>
    </location>
</feature>
<feature type="transmembrane region" description="Helical" evidence="7">
    <location>
        <begin position="269"/>
        <end position="302"/>
    </location>
</feature>
<gene>
    <name evidence="8" type="ORF">ENK37_04860</name>
</gene>
<feature type="transmembrane region" description="Helical" evidence="7">
    <location>
        <begin position="120"/>
        <end position="143"/>
    </location>
</feature>
<dbReference type="GO" id="GO:0005886">
    <property type="term" value="C:plasma membrane"/>
    <property type="evidence" value="ECO:0007669"/>
    <property type="project" value="UniProtKB-SubCell"/>
</dbReference>